<dbReference type="Proteomes" id="UP001157353">
    <property type="component" value="Unassembled WGS sequence"/>
</dbReference>
<keyword evidence="3" id="KW-1185">Reference proteome</keyword>
<evidence type="ECO:0000256" key="1">
    <source>
        <dbReference type="SAM" id="MobiDB-lite"/>
    </source>
</evidence>
<name>A0ABQ6E270_9GAMM</name>
<accession>A0ABQ6E270</accession>
<organism evidence="2 3">
    <name type="scientific">Psychromonas marina</name>
    <dbReference type="NCBI Taxonomy" id="88364"/>
    <lineage>
        <taxon>Bacteria</taxon>
        <taxon>Pseudomonadati</taxon>
        <taxon>Pseudomonadota</taxon>
        <taxon>Gammaproteobacteria</taxon>
        <taxon>Alteromonadales</taxon>
        <taxon>Psychromonadaceae</taxon>
        <taxon>Psychromonas</taxon>
    </lineage>
</organism>
<dbReference type="EMBL" id="BSPQ01000013">
    <property type="protein sequence ID" value="GLS91437.1"/>
    <property type="molecule type" value="Genomic_DNA"/>
</dbReference>
<protein>
    <submittedName>
        <fullName evidence="2">Uncharacterized protein</fullName>
    </submittedName>
</protein>
<comment type="caution">
    <text evidence="2">The sequence shown here is derived from an EMBL/GenBank/DDBJ whole genome shotgun (WGS) entry which is preliminary data.</text>
</comment>
<reference evidence="3" key="1">
    <citation type="journal article" date="2019" name="Int. J. Syst. Evol. Microbiol.">
        <title>The Global Catalogue of Microorganisms (GCM) 10K type strain sequencing project: providing services to taxonomists for standard genome sequencing and annotation.</title>
        <authorList>
            <consortium name="The Broad Institute Genomics Platform"/>
            <consortium name="The Broad Institute Genome Sequencing Center for Infectious Disease"/>
            <person name="Wu L."/>
            <person name="Ma J."/>
        </authorList>
    </citation>
    <scope>NUCLEOTIDE SEQUENCE [LARGE SCALE GENOMIC DNA]</scope>
    <source>
        <strain evidence="3">NBRC 103166</strain>
    </source>
</reference>
<evidence type="ECO:0000313" key="2">
    <source>
        <dbReference type="EMBL" id="GLS91437.1"/>
    </source>
</evidence>
<gene>
    <name evidence="2" type="ORF">GCM10007916_25060</name>
</gene>
<proteinExistence type="predicted"/>
<evidence type="ECO:0000313" key="3">
    <source>
        <dbReference type="Proteomes" id="UP001157353"/>
    </source>
</evidence>
<feature type="region of interest" description="Disordered" evidence="1">
    <location>
        <begin position="67"/>
        <end position="103"/>
    </location>
</feature>
<sequence length="103" mass="11793">MRLCTNNNLRSAQQTDNLSYSYQLPMHRVILKWLYTDTKRYCVTSILRLDQTDLGLIIYLKKESIMSKGQDSKKNTKKKALLTPKEKKAAKAAKKPVSTSLVS</sequence>